<dbReference type="Proteomes" id="UP001597216">
    <property type="component" value="Unassembled WGS sequence"/>
</dbReference>
<organism evidence="1 2">
    <name type="scientific">Phenylobacterium conjunctum</name>
    <dbReference type="NCBI Taxonomy" id="1298959"/>
    <lineage>
        <taxon>Bacteria</taxon>
        <taxon>Pseudomonadati</taxon>
        <taxon>Pseudomonadota</taxon>
        <taxon>Alphaproteobacteria</taxon>
        <taxon>Caulobacterales</taxon>
        <taxon>Caulobacteraceae</taxon>
        <taxon>Phenylobacterium</taxon>
    </lineage>
</organism>
<dbReference type="RefSeq" id="WP_374345733.1">
    <property type="nucleotide sequence ID" value="NZ_JBHTLQ010000058.1"/>
</dbReference>
<accession>A0ABW3T868</accession>
<evidence type="ECO:0000313" key="2">
    <source>
        <dbReference type="Proteomes" id="UP001597216"/>
    </source>
</evidence>
<dbReference type="EMBL" id="JBHTLQ010000058">
    <property type="protein sequence ID" value="MFD1192446.1"/>
    <property type="molecule type" value="Genomic_DNA"/>
</dbReference>
<name>A0ABW3T868_9CAUL</name>
<comment type="caution">
    <text evidence="1">The sequence shown here is derived from an EMBL/GenBank/DDBJ whole genome shotgun (WGS) entry which is preliminary data.</text>
</comment>
<keyword evidence="2" id="KW-1185">Reference proteome</keyword>
<reference evidence="2" key="1">
    <citation type="journal article" date="2019" name="Int. J. Syst. Evol. Microbiol.">
        <title>The Global Catalogue of Microorganisms (GCM) 10K type strain sequencing project: providing services to taxonomists for standard genome sequencing and annotation.</title>
        <authorList>
            <consortium name="The Broad Institute Genomics Platform"/>
            <consortium name="The Broad Institute Genome Sequencing Center for Infectious Disease"/>
            <person name="Wu L."/>
            <person name="Ma J."/>
        </authorList>
    </citation>
    <scope>NUCLEOTIDE SEQUENCE [LARGE SCALE GENOMIC DNA]</scope>
    <source>
        <strain evidence="2">CCUG 55074</strain>
    </source>
</reference>
<gene>
    <name evidence="1" type="ORF">ACFQ27_17790</name>
</gene>
<proteinExistence type="predicted"/>
<dbReference type="Gene3D" id="2.40.100.20">
    <property type="match status" value="1"/>
</dbReference>
<dbReference type="Pfam" id="PF12903">
    <property type="entry name" value="DUF3830"/>
    <property type="match status" value="1"/>
</dbReference>
<dbReference type="InterPro" id="IPR024532">
    <property type="entry name" value="DUF3830"/>
</dbReference>
<evidence type="ECO:0000313" key="1">
    <source>
        <dbReference type="EMBL" id="MFD1192446.1"/>
    </source>
</evidence>
<sequence>MRLIIGDDVFPARWAPCSPQSRAAFQALAREAVQMVHARWSGEACWTPLGVRALDLAVENPTSTPLAGQVLLYPGGVSETEILIPYGPTRFACVAGPLVGAHLVTLEGDLERLAELGRRALWEGAQTVRWD</sequence>
<protein>
    <submittedName>
        <fullName evidence="1">DUF3830 family protein</fullName>
    </submittedName>
</protein>